<evidence type="ECO:0000259" key="1">
    <source>
        <dbReference type="Pfam" id="PF03364"/>
    </source>
</evidence>
<dbReference type="RefSeq" id="WP_017983849.1">
    <property type="nucleotide sequence ID" value="NZ_AQUL01000001.1"/>
</dbReference>
<dbReference type="InterPro" id="IPR023393">
    <property type="entry name" value="START-like_dom_sf"/>
</dbReference>
<organism evidence="2 3">
    <name type="scientific">Amycolatopsis methanolica 239</name>
    <dbReference type="NCBI Taxonomy" id="1068978"/>
    <lineage>
        <taxon>Bacteria</taxon>
        <taxon>Bacillati</taxon>
        <taxon>Actinomycetota</taxon>
        <taxon>Actinomycetes</taxon>
        <taxon>Pseudonocardiales</taxon>
        <taxon>Pseudonocardiaceae</taxon>
        <taxon>Amycolatopsis</taxon>
        <taxon>Amycolatopsis methanolica group</taxon>
    </lineage>
</organism>
<gene>
    <name evidence="2" type="ORF">AMETH_4921</name>
</gene>
<dbReference type="CDD" id="cd07817">
    <property type="entry name" value="SRPBCC_8"/>
    <property type="match status" value="1"/>
</dbReference>
<name>A0A076MW42_AMYME</name>
<dbReference type="PANTHER" id="PTHR33824">
    <property type="entry name" value="POLYKETIDE CYCLASE/DEHYDRASE AND LIPID TRANSPORT SUPERFAMILY PROTEIN"/>
    <property type="match status" value="1"/>
</dbReference>
<dbReference type="InterPro" id="IPR005031">
    <property type="entry name" value="COQ10_START"/>
</dbReference>
<accession>A0A076MW42</accession>
<dbReference type="Pfam" id="PF03364">
    <property type="entry name" value="Polyketide_cyc"/>
    <property type="match status" value="1"/>
</dbReference>
<sequence length="154" mass="17690">MSTITESVDVNVDVRTAYNQWTQFESFPEFMEGVEEIRQLDDTHTHWVTKIGGAKREFDATITEQHPDERVAWRSDSGPSHAGVITFHRLDDRKTRVTAQMDIDPEGFVEQTADKLGILDRRVHGDMERFKAFIEKRGGQETGAWRGDVDRPGR</sequence>
<dbReference type="HOGENOM" id="CLU_079860_3_1_11"/>
<evidence type="ECO:0000313" key="2">
    <source>
        <dbReference type="EMBL" id="AIJ25013.1"/>
    </source>
</evidence>
<dbReference type="PATRIC" id="fig|1068978.7.peg.5290"/>
<keyword evidence="3" id="KW-1185">Reference proteome</keyword>
<feature type="domain" description="Coenzyme Q-binding protein COQ10 START" evidence="1">
    <location>
        <begin position="10"/>
        <end position="129"/>
    </location>
</feature>
<dbReference type="eggNOG" id="COG5637">
    <property type="taxonomic scope" value="Bacteria"/>
</dbReference>
<dbReference type="Proteomes" id="UP000062973">
    <property type="component" value="Chromosome"/>
</dbReference>
<dbReference type="EMBL" id="CP009110">
    <property type="protein sequence ID" value="AIJ25013.1"/>
    <property type="molecule type" value="Genomic_DNA"/>
</dbReference>
<dbReference type="PANTHER" id="PTHR33824:SF7">
    <property type="entry name" value="POLYKETIDE CYCLASE_DEHYDRASE AND LIPID TRANSPORT SUPERFAMILY PROTEIN"/>
    <property type="match status" value="1"/>
</dbReference>
<dbReference type="AlphaFoldDB" id="A0A076MW42"/>
<evidence type="ECO:0000313" key="3">
    <source>
        <dbReference type="Proteomes" id="UP000062973"/>
    </source>
</evidence>
<proteinExistence type="predicted"/>
<dbReference type="InterPro" id="IPR047137">
    <property type="entry name" value="ORF3"/>
</dbReference>
<dbReference type="STRING" id="1068978.AMETH_4921"/>
<dbReference type="OrthoDB" id="3695445at2"/>
<dbReference type="KEGG" id="amq:AMETH_4921"/>
<dbReference type="Gene3D" id="3.30.530.20">
    <property type="match status" value="1"/>
</dbReference>
<reference evidence="2 3" key="1">
    <citation type="submission" date="2014-07" db="EMBL/GenBank/DDBJ databases">
        <title>Whole Genome Sequence of the Amycolatopsis methanolica 239.</title>
        <authorList>
            <person name="Tang B."/>
        </authorList>
    </citation>
    <scope>NUCLEOTIDE SEQUENCE [LARGE SCALE GENOMIC DNA]</scope>
    <source>
        <strain evidence="2 3">239</strain>
    </source>
</reference>
<protein>
    <submittedName>
        <fullName evidence="2">Integral membrane protein-like protein</fullName>
    </submittedName>
</protein>
<dbReference type="SUPFAM" id="SSF55961">
    <property type="entry name" value="Bet v1-like"/>
    <property type="match status" value="1"/>
</dbReference>